<evidence type="ECO:0000256" key="1">
    <source>
        <dbReference type="SAM" id="MobiDB-lite"/>
    </source>
</evidence>
<evidence type="ECO:0000313" key="3">
    <source>
        <dbReference type="Proteomes" id="UP001359559"/>
    </source>
</evidence>
<evidence type="ECO:0000313" key="2">
    <source>
        <dbReference type="EMBL" id="KAK7293020.1"/>
    </source>
</evidence>
<dbReference type="AlphaFoldDB" id="A0AAN9J680"/>
<organism evidence="2 3">
    <name type="scientific">Clitoria ternatea</name>
    <name type="common">Butterfly pea</name>
    <dbReference type="NCBI Taxonomy" id="43366"/>
    <lineage>
        <taxon>Eukaryota</taxon>
        <taxon>Viridiplantae</taxon>
        <taxon>Streptophyta</taxon>
        <taxon>Embryophyta</taxon>
        <taxon>Tracheophyta</taxon>
        <taxon>Spermatophyta</taxon>
        <taxon>Magnoliopsida</taxon>
        <taxon>eudicotyledons</taxon>
        <taxon>Gunneridae</taxon>
        <taxon>Pentapetalae</taxon>
        <taxon>rosids</taxon>
        <taxon>fabids</taxon>
        <taxon>Fabales</taxon>
        <taxon>Fabaceae</taxon>
        <taxon>Papilionoideae</taxon>
        <taxon>50 kb inversion clade</taxon>
        <taxon>NPAAA clade</taxon>
        <taxon>indigoferoid/millettioid clade</taxon>
        <taxon>Phaseoleae</taxon>
        <taxon>Clitoria</taxon>
    </lineage>
</organism>
<dbReference type="Proteomes" id="UP001359559">
    <property type="component" value="Unassembled WGS sequence"/>
</dbReference>
<accession>A0AAN9J680</accession>
<proteinExistence type="predicted"/>
<name>A0AAN9J680_CLITE</name>
<gene>
    <name evidence="2" type="ORF">RJT34_15880</name>
</gene>
<protein>
    <submittedName>
        <fullName evidence="2">Uncharacterized protein</fullName>
    </submittedName>
</protein>
<feature type="region of interest" description="Disordered" evidence="1">
    <location>
        <begin position="1"/>
        <end position="30"/>
    </location>
</feature>
<keyword evidence="3" id="KW-1185">Reference proteome</keyword>
<dbReference type="EMBL" id="JAYKXN010000004">
    <property type="protein sequence ID" value="KAK7293020.1"/>
    <property type="molecule type" value="Genomic_DNA"/>
</dbReference>
<reference evidence="2 3" key="1">
    <citation type="submission" date="2024-01" db="EMBL/GenBank/DDBJ databases">
        <title>The genomes of 5 underutilized Papilionoideae crops provide insights into root nodulation and disease resistance.</title>
        <authorList>
            <person name="Yuan L."/>
        </authorList>
    </citation>
    <scope>NUCLEOTIDE SEQUENCE [LARGE SCALE GENOMIC DNA]</scope>
    <source>
        <strain evidence="2">LY-2023</strain>
        <tissue evidence="2">Leaf</tissue>
    </source>
</reference>
<sequence>MISSLFSLKRVGSSPKRKGERSSEWESHSSGKAFRVTCLRVRSCRVNCQPVLSQRKNGADLSARGIAEYNTFEMPNGCFNRKHCRAKPLQLKQLRLSTSNRESFELVLSHPSDKSE</sequence>
<feature type="compositionally biased region" description="Basic and acidic residues" evidence="1">
    <location>
        <begin position="20"/>
        <end position="29"/>
    </location>
</feature>
<comment type="caution">
    <text evidence="2">The sequence shown here is derived from an EMBL/GenBank/DDBJ whole genome shotgun (WGS) entry which is preliminary data.</text>
</comment>